<evidence type="ECO:0000259" key="1">
    <source>
        <dbReference type="Pfam" id="PF13508"/>
    </source>
</evidence>
<dbReference type="Gene3D" id="3.40.630.30">
    <property type="match status" value="1"/>
</dbReference>
<dbReference type="GeneID" id="42059642"/>
<accession>A0A1L7WAW8</accession>
<dbReference type="GO" id="GO:0016747">
    <property type="term" value="F:acyltransferase activity, transferring groups other than amino-acyl groups"/>
    <property type="evidence" value="ECO:0007669"/>
    <property type="project" value="InterPro"/>
</dbReference>
<protein>
    <submittedName>
        <fullName evidence="2">Related to beta-N-acetylglucosaminidase</fullName>
    </submittedName>
</protein>
<dbReference type="CDD" id="cd04301">
    <property type="entry name" value="NAT_SF"/>
    <property type="match status" value="1"/>
</dbReference>
<comment type="caution">
    <text evidence="2">The sequence shown here is derived from an EMBL/GenBank/DDBJ whole genome shotgun (WGS) entry which is preliminary data.</text>
</comment>
<organism evidence="2 3">
    <name type="scientific">Fusarium proliferatum (strain ET1)</name>
    <name type="common">Orchid endophyte fungus</name>
    <dbReference type="NCBI Taxonomy" id="1227346"/>
    <lineage>
        <taxon>Eukaryota</taxon>
        <taxon>Fungi</taxon>
        <taxon>Dikarya</taxon>
        <taxon>Ascomycota</taxon>
        <taxon>Pezizomycotina</taxon>
        <taxon>Sordariomycetes</taxon>
        <taxon>Hypocreomycetidae</taxon>
        <taxon>Hypocreales</taxon>
        <taxon>Nectriaceae</taxon>
        <taxon>Fusarium</taxon>
        <taxon>Fusarium fujikuroi species complex</taxon>
    </lineage>
</organism>
<dbReference type="EMBL" id="FJOF01000018">
    <property type="protein sequence ID" value="CZR49738.1"/>
    <property type="molecule type" value="Genomic_DNA"/>
</dbReference>
<feature type="domain" description="N-acetyltransferase" evidence="1">
    <location>
        <begin position="228"/>
        <end position="321"/>
    </location>
</feature>
<dbReference type="Pfam" id="PF13508">
    <property type="entry name" value="Acetyltransf_7"/>
    <property type="match status" value="1"/>
</dbReference>
<dbReference type="InterPro" id="IPR016181">
    <property type="entry name" value="Acyl_CoA_acyltransferase"/>
</dbReference>
<dbReference type="InterPro" id="IPR000182">
    <property type="entry name" value="GNAT_dom"/>
</dbReference>
<reference evidence="3" key="1">
    <citation type="journal article" date="2016" name="Genome Biol. Evol.">
        <title>Comparative 'omics' of the Fusarium fujikuroi species complex highlights differences in genetic potential and metabolite synthesis.</title>
        <authorList>
            <person name="Niehaus E.-M."/>
            <person name="Muensterkoetter M."/>
            <person name="Proctor R.H."/>
            <person name="Brown D.W."/>
            <person name="Sharon A."/>
            <person name="Idan Y."/>
            <person name="Oren-Young L."/>
            <person name="Sieber C.M."/>
            <person name="Novak O."/>
            <person name="Pencik A."/>
            <person name="Tarkowska D."/>
            <person name="Hromadova K."/>
            <person name="Freeman S."/>
            <person name="Maymon M."/>
            <person name="Elazar M."/>
            <person name="Youssef S.A."/>
            <person name="El-Shabrawy E.S.M."/>
            <person name="Shalaby A.B.A."/>
            <person name="Houterman P."/>
            <person name="Brock N.L."/>
            <person name="Burkhardt I."/>
            <person name="Tsavkelova E.A."/>
            <person name="Dickschat J.S."/>
            <person name="Galuszka P."/>
            <person name="Gueldener U."/>
            <person name="Tudzynski B."/>
        </authorList>
    </citation>
    <scope>NUCLEOTIDE SEQUENCE [LARGE SCALE GENOMIC DNA]</scope>
    <source>
        <strain evidence="3">ET1</strain>
    </source>
</reference>
<keyword evidence="3" id="KW-1185">Reference proteome</keyword>
<dbReference type="VEuPathDB" id="FungiDB:FPRO_14785"/>
<dbReference type="RefSeq" id="XP_031090236.1">
    <property type="nucleotide sequence ID" value="XM_031225037.1"/>
</dbReference>
<dbReference type="SUPFAM" id="SSF55729">
    <property type="entry name" value="Acyl-CoA N-acyltransferases (Nat)"/>
    <property type="match status" value="1"/>
</dbReference>
<proteinExistence type="predicted"/>
<dbReference type="Proteomes" id="UP000183971">
    <property type="component" value="Unassembled WGS sequence"/>
</dbReference>
<dbReference type="AlphaFoldDB" id="A0A1L7WAW8"/>
<sequence>MSTIQSQNSPATLLWDHQDLIPLQKSLGDEDLVLLLTPAVVPLDQSHANASDPFEPLGKALARTHPWIRHVPYTKELGITGIHVAFINTARVIIFVLTGFSTEEGLFQLQLAEVARGVCEERPLVLVACCEVSEKGARQYGFATIIQCPGYSAADLQAVAVLLTTEATPPTGNSLPRPTWSLLKWDYSKDLPETHSLWEACLPSKFYLNRSTLGSLLKRDGYAMHYMVREPNQGQAVGFCATFTTFTDSSGDRLIGSVAAIIVHKDFRGQGVGRFLHNEVVLKLEKIRGVGIIQLGSTFPRLLYGLPVPETNTEWFEKRGWNIKESTPGNGRRVLDWLLRFADHPVPDLAPAGLMFRPCQQTDYEKIVEMANKESQKRYGFGWSDQYAKTMDSGYMNDIVVGLEGENLAAAAITYFPNNGSPCGADMPWPASIGQSIGGVSCICIKDKDPDMVDRRDEVATRLLLACRQTLSERGMVGMFVDGSRSHENVLQSLGFCIWAEYNELWRKV</sequence>
<evidence type="ECO:0000313" key="2">
    <source>
        <dbReference type="EMBL" id="CZR49738.1"/>
    </source>
</evidence>
<name>A0A1L7WAW8_FUSPR</name>
<gene>
    <name evidence="2" type="ORF">FPRO_14785</name>
</gene>
<evidence type="ECO:0000313" key="3">
    <source>
        <dbReference type="Proteomes" id="UP000183971"/>
    </source>
</evidence>